<accession>A0A2M7G7J7</accession>
<dbReference type="Gene3D" id="3.40.30.10">
    <property type="entry name" value="Glutaredoxin"/>
    <property type="match status" value="1"/>
</dbReference>
<dbReference type="EMBL" id="PFFQ01000021">
    <property type="protein sequence ID" value="PIW17699.1"/>
    <property type="molecule type" value="Genomic_DNA"/>
</dbReference>
<comment type="caution">
    <text evidence="1">The sequence shown here is derived from an EMBL/GenBank/DDBJ whole genome shotgun (WGS) entry which is preliminary data.</text>
</comment>
<dbReference type="Proteomes" id="UP000231019">
    <property type="component" value="Unassembled WGS sequence"/>
</dbReference>
<dbReference type="SUPFAM" id="SSF52833">
    <property type="entry name" value="Thioredoxin-like"/>
    <property type="match status" value="1"/>
</dbReference>
<evidence type="ECO:0000313" key="2">
    <source>
        <dbReference type="Proteomes" id="UP000231019"/>
    </source>
</evidence>
<gene>
    <name evidence="1" type="ORF">COW36_07575</name>
</gene>
<sequence>MSDPTAPYQKHILVCTNERPAGSSRVSCGHCGGAGIRLRFAELLKEHGLKGQVRASKTGCLDVCELGPVVVVYPQDLWYVGVQAEDVEEIFQTSVLKDGIVERLAAGPAEWEKLRQLRTKA</sequence>
<protein>
    <submittedName>
        <fullName evidence="1">Ferredoxin</fullName>
    </submittedName>
</protein>
<organism evidence="1 2">
    <name type="scientific">bacterium (Candidatus Blackallbacteria) CG17_big_fil_post_rev_8_21_14_2_50_48_46</name>
    <dbReference type="NCBI Taxonomy" id="2014261"/>
    <lineage>
        <taxon>Bacteria</taxon>
        <taxon>Candidatus Blackallbacteria</taxon>
    </lineage>
</organism>
<evidence type="ECO:0000313" key="1">
    <source>
        <dbReference type="EMBL" id="PIW17699.1"/>
    </source>
</evidence>
<dbReference type="InterPro" id="IPR036249">
    <property type="entry name" value="Thioredoxin-like_sf"/>
</dbReference>
<proteinExistence type="predicted"/>
<name>A0A2M7G7J7_9BACT</name>
<reference evidence="1 2" key="1">
    <citation type="submission" date="2017-09" db="EMBL/GenBank/DDBJ databases">
        <title>Depth-based differentiation of microbial function through sediment-hosted aquifers and enrichment of novel symbionts in the deep terrestrial subsurface.</title>
        <authorList>
            <person name="Probst A.J."/>
            <person name="Ladd B."/>
            <person name="Jarett J.K."/>
            <person name="Geller-Mcgrath D.E."/>
            <person name="Sieber C.M."/>
            <person name="Emerson J.B."/>
            <person name="Anantharaman K."/>
            <person name="Thomas B.C."/>
            <person name="Malmstrom R."/>
            <person name="Stieglmeier M."/>
            <person name="Klingl A."/>
            <person name="Woyke T."/>
            <person name="Ryan C.M."/>
            <person name="Banfield J.F."/>
        </authorList>
    </citation>
    <scope>NUCLEOTIDE SEQUENCE [LARGE SCALE GENOMIC DNA]</scope>
    <source>
        <strain evidence="1">CG17_big_fil_post_rev_8_21_14_2_50_48_46</strain>
    </source>
</reference>
<dbReference type="AlphaFoldDB" id="A0A2M7G7J7"/>
<dbReference type="CDD" id="cd02980">
    <property type="entry name" value="TRX_Fd_family"/>
    <property type="match status" value="1"/>
</dbReference>